<reference evidence="1 2" key="1">
    <citation type="journal article" date="2019" name="Nat. Ecol. Evol.">
        <title>Megaphylogeny resolves global patterns of mushroom evolution.</title>
        <authorList>
            <person name="Varga T."/>
            <person name="Krizsan K."/>
            <person name="Foldi C."/>
            <person name="Dima B."/>
            <person name="Sanchez-Garcia M."/>
            <person name="Sanchez-Ramirez S."/>
            <person name="Szollosi G.J."/>
            <person name="Szarkandi J.G."/>
            <person name="Papp V."/>
            <person name="Albert L."/>
            <person name="Andreopoulos W."/>
            <person name="Angelini C."/>
            <person name="Antonin V."/>
            <person name="Barry K.W."/>
            <person name="Bougher N.L."/>
            <person name="Buchanan P."/>
            <person name="Buyck B."/>
            <person name="Bense V."/>
            <person name="Catcheside P."/>
            <person name="Chovatia M."/>
            <person name="Cooper J."/>
            <person name="Damon W."/>
            <person name="Desjardin D."/>
            <person name="Finy P."/>
            <person name="Geml J."/>
            <person name="Haridas S."/>
            <person name="Hughes K."/>
            <person name="Justo A."/>
            <person name="Karasinski D."/>
            <person name="Kautmanova I."/>
            <person name="Kiss B."/>
            <person name="Kocsube S."/>
            <person name="Kotiranta H."/>
            <person name="LaButti K.M."/>
            <person name="Lechner B.E."/>
            <person name="Liimatainen K."/>
            <person name="Lipzen A."/>
            <person name="Lukacs Z."/>
            <person name="Mihaltcheva S."/>
            <person name="Morgado L.N."/>
            <person name="Niskanen T."/>
            <person name="Noordeloos M.E."/>
            <person name="Ohm R.A."/>
            <person name="Ortiz-Santana B."/>
            <person name="Ovrebo C."/>
            <person name="Racz N."/>
            <person name="Riley R."/>
            <person name="Savchenko A."/>
            <person name="Shiryaev A."/>
            <person name="Soop K."/>
            <person name="Spirin V."/>
            <person name="Szebenyi C."/>
            <person name="Tomsovsky M."/>
            <person name="Tulloss R.E."/>
            <person name="Uehling J."/>
            <person name="Grigoriev I.V."/>
            <person name="Vagvolgyi C."/>
            <person name="Papp T."/>
            <person name="Martin F.M."/>
            <person name="Miettinen O."/>
            <person name="Hibbett D.S."/>
            <person name="Nagy L.G."/>
        </authorList>
    </citation>
    <scope>NUCLEOTIDE SEQUENCE [LARGE SCALE GENOMIC DNA]</scope>
    <source>
        <strain evidence="1 2">HHB13444</strain>
    </source>
</reference>
<dbReference type="EMBL" id="ML211007">
    <property type="protein sequence ID" value="TFK91976.1"/>
    <property type="molecule type" value="Genomic_DNA"/>
</dbReference>
<proteinExistence type="predicted"/>
<evidence type="ECO:0000313" key="1">
    <source>
        <dbReference type="EMBL" id="TFK91976.1"/>
    </source>
</evidence>
<dbReference type="AlphaFoldDB" id="A0A5C3PQS6"/>
<gene>
    <name evidence="1" type="ORF">K466DRAFT_650688</name>
</gene>
<dbReference type="InParanoid" id="A0A5C3PQS6"/>
<evidence type="ECO:0000313" key="2">
    <source>
        <dbReference type="Proteomes" id="UP000308197"/>
    </source>
</evidence>
<name>A0A5C3PQS6_9APHY</name>
<protein>
    <submittedName>
        <fullName evidence="1">Uncharacterized protein</fullName>
    </submittedName>
</protein>
<keyword evidence="2" id="KW-1185">Reference proteome</keyword>
<sequence>MVPSWKSLPGVPSSAPTQDVACSSCSNPASRWYRHKPFASHFLVGEVVSLRESVHTPIDAIFKTAKLALHPVEGLKAGGYRPAIVVDKPRLIHPIGTQELPAITAYLLTSYRDIHSSKLLPAILKDHFAIPISPHCEIESCTYHLHTSPEWQKPNRWLIAYPVTSGGTVCGPWSWENARGVAQEDLSFKIGVNDMDELQSVCDERMNIWTECCAKKGYLEKCAETYRIFMNSAAWESRIRQFLPDRIHEIAGIYDAPQESQCEQDSPATSGGISFPGLEPLLHVVNTIMAFPHRIQEGNTGGTRLRYHTTLQKSELLCDSHELMRLVLQMSKGNLKTMNPWPLVVDLVKQDIDNVLHVLLGTAWRSCQGFGFSRLFKDAYSVLSLSPLLSS</sequence>
<organism evidence="1 2">
    <name type="scientific">Polyporus arcularius HHB13444</name>
    <dbReference type="NCBI Taxonomy" id="1314778"/>
    <lineage>
        <taxon>Eukaryota</taxon>
        <taxon>Fungi</taxon>
        <taxon>Dikarya</taxon>
        <taxon>Basidiomycota</taxon>
        <taxon>Agaricomycotina</taxon>
        <taxon>Agaricomycetes</taxon>
        <taxon>Polyporales</taxon>
        <taxon>Polyporaceae</taxon>
        <taxon>Polyporus</taxon>
    </lineage>
</organism>
<accession>A0A5C3PQS6</accession>
<dbReference type="Proteomes" id="UP000308197">
    <property type="component" value="Unassembled WGS sequence"/>
</dbReference>